<reference evidence="1 2" key="1">
    <citation type="submission" date="2013-05" db="EMBL/GenBank/DDBJ databases">
        <authorList>
            <person name="Richards V.P."/>
            <person name="Durkin S.A.S."/>
            <person name="Kim M."/>
            <person name="Pavinski Bitar P.D."/>
            <person name="Stanhope M.J."/>
            <person name="Town C.D."/>
            <person name="Venter J.C."/>
        </authorList>
    </citation>
    <scope>NUCLEOTIDE SEQUENCE [LARGE SCALE GENOMIC DNA]</scope>
    <source>
        <strain evidence="1 2">LMG 14747</strain>
    </source>
</reference>
<sequence>MHDQHTNDYISDISATMTVSNTQGLLMVTSEVDRKGLAKKLAQQSQIK</sequence>
<accession>V6Z0V2</accession>
<evidence type="ECO:0000313" key="1">
    <source>
        <dbReference type="EMBL" id="ESV54502.1"/>
    </source>
</evidence>
<proteinExistence type="predicted"/>
<evidence type="ECO:0000313" key="2">
    <source>
        <dbReference type="Proteomes" id="UP000018482"/>
    </source>
</evidence>
<comment type="caution">
    <text evidence="1">The sequence shown here is derived from an EMBL/GenBank/DDBJ whole genome shotgun (WGS) entry which is preliminary data.</text>
</comment>
<protein>
    <submittedName>
        <fullName evidence="1">Uncharacterized protein</fullName>
    </submittedName>
</protein>
<dbReference type="EMBL" id="ANQC01000068">
    <property type="protein sequence ID" value="ESV54502.1"/>
    <property type="molecule type" value="Genomic_DNA"/>
</dbReference>
<dbReference type="Proteomes" id="UP000018482">
    <property type="component" value="Unassembled WGS sequence"/>
</dbReference>
<gene>
    <name evidence="1" type="ORF">SAG0136_04400</name>
</gene>
<name>V6Z0V2_STRAG</name>
<organism evidence="1 2">
    <name type="scientific">Streptococcus agalactiae LMG 14747</name>
    <dbReference type="NCBI Taxonomy" id="1154860"/>
    <lineage>
        <taxon>Bacteria</taxon>
        <taxon>Bacillati</taxon>
        <taxon>Bacillota</taxon>
        <taxon>Bacilli</taxon>
        <taxon>Lactobacillales</taxon>
        <taxon>Streptococcaceae</taxon>
        <taxon>Streptococcus</taxon>
    </lineage>
</organism>
<dbReference type="AlphaFoldDB" id="V6Z0V2"/>